<feature type="domain" description="HTH cro/C1-type" evidence="3">
    <location>
        <begin position="7"/>
        <end position="61"/>
    </location>
</feature>
<keyword evidence="2" id="KW-1133">Transmembrane helix</keyword>
<comment type="caution">
    <text evidence="4">The sequence shown here is derived from an EMBL/GenBank/DDBJ whole genome shotgun (WGS) entry which is preliminary data.</text>
</comment>
<dbReference type="OrthoDB" id="9801008at2"/>
<dbReference type="InterPro" id="IPR001387">
    <property type="entry name" value="Cro/C1-type_HTH"/>
</dbReference>
<dbReference type="GO" id="GO:0003677">
    <property type="term" value="F:DNA binding"/>
    <property type="evidence" value="ECO:0007669"/>
    <property type="project" value="UniProtKB-KW"/>
</dbReference>
<feature type="transmembrane region" description="Helical" evidence="2">
    <location>
        <begin position="215"/>
        <end position="234"/>
    </location>
</feature>
<dbReference type="EMBL" id="NFIE01000001">
    <property type="protein sequence ID" value="OUN89830.1"/>
    <property type="molecule type" value="Genomic_DNA"/>
</dbReference>
<dbReference type="AlphaFoldDB" id="A0A1Y3Y687"/>
<evidence type="ECO:0000313" key="4">
    <source>
        <dbReference type="EMBL" id="OUN89830.1"/>
    </source>
</evidence>
<feature type="transmembrane region" description="Helical" evidence="2">
    <location>
        <begin position="184"/>
        <end position="203"/>
    </location>
</feature>
<dbReference type="RefSeq" id="WP_094334717.1">
    <property type="nucleotide sequence ID" value="NZ_NFIE01000001.1"/>
</dbReference>
<proteinExistence type="predicted"/>
<dbReference type="InterPro" id="IPR010982">
    <property type="entry name" value="Lambda_DNA-bd_dom_sf"/>
</dbReference>
<dbReference type="Gene3D" id="1.10.260.40">
    <property type="entry name" value="lambda repressor-like DNA-binding domains"/>
    <property type="match status" value="1"/>
</dbReference>
<feature type="transmembrane region" description="Helical" evidence="2">
    <location>
        <begin position="319"/>
        <end position="341"/>
    </location>
</feature>
<dbReference type="Pfam" id="PF01381">
    <property type="entry name" value="HTH_3"/>
    <property type="match status" value="1"/>
</dbReference>
<evidence type="ECO:0000313" key="5">
    <source>
        <dbReference type="Proteomes" id="UP000195781"/>
    </source>
</evidence>
<evidence type="ECO:0000256" key="2">
    <source>
        <dbReference type="SAM" id="Phobius"/>
    </source>
</evidence>
<feature type="transmembrane region" description="Helical" evidence="2">
    <location>
        <begin position="278"/>
        <end position="299"/>
    </location>
</feature>
<feature type="transmembrane region" description="Helical" evidence="2">
    <location>
        <begin position="131"/>
        <end position="151"/>
    </location>
</feature>
<dbReference type="PROSITE" id="PS50943">
    <property type="entry name" value="HTH_CROC1"/>
    <property type="match status" value="1"/>
</dbReference>
<keyword evidence="5" id="KW-1185">Reference proteome</keyword>
<protein>
    <submittedName>
        <fullName evidence="4">Cro/Cl family transcriptional regulator</fullName>
    </submittedName>
</protein>
<organism evidence="4 5">
    <name type="scientific">[Collinsella] massiliensis</name>
    <dbReference type="NCBI Taxonomy" id="1232426"/>
    <lineage>
        <taxon>Bacteria</taxon>
        <taxon>Bacillati</taxon>
        <taxon>Actinomycetota</taxon>
        <taxon>Coriobacteriia</taxon>
        <taxon>Coriobacteriales</taxon>
        <taxon>Coriobacteriaceae</taxon>
        <taxon>Enorma</taxon>
    </lineage>
</organism>
<keyword evidence="1" id="KW-0238">DNA-binding</keyword>
<dbReference type="SUPFAM" id="SSF47413">
    <property type="entry name" value="lambda repressor-like DNA-binding domains"/>
    <property type="match status" value="1"/>
</dbReference>
<evidence type="ECO:0000256" key="1">
    <source>
        <dbReference type="ARBA" id="ARBA00023125"/>
    </source>
</evidence>
<dbReference type="CDD" id="cd00093">
    <property type="entry name" value="HTH_XRE"/>
    <property type="match status" value="1"/>
</dbReference>
<feature type="transmembrane region" description="Helical" evidence="2">
    <location>
        <begin position="96"/>
        <end position="116"/>
    </location>
</feature>
<dbReference type="PANTHER" id="PTHR46558">
    <property type="entry name" value="TRACRIPTIONAL REGULATORY PROTEIN-RELATED-RELATED"/>
    <property type="match status" value="1"/>
</dbReference>
<dbReference type="SMART" id="SM00530">
    <property type="entry name" value="HTH_XRE"/>
    <property type="match status" value="1"/>
</dbReference>
<accession>A0A1Y3Y687</accession>
<sequence length="345" mass="37951">MSFRDNLQHLRATRNMTQEQLAMLLGVSRQSVTKWEAEKSYPEMDKLLKLCQIFDCSLDDLVQGDLTERAPGPDATPIPAGPPQDICGYDDHQRMLAWRVPTGIAAIIAFIGLSFLVEGRFALTPGGDTDLPMIALILVGILIGLAFLIPAGMEHTAFQKAHPYVEDFYTEDDRLRARKGMARGATVGLGLIFIGSFCIMSLGEHRDTEQLGLCLLLLFVAAGVWIIVHYGMLLGRTNVAEYNKNVTDELEIEDIVNTQLDEARREQILASKRRNKKLGAVCAAIMITATIVGLCLLFGPALTAPDPDAFEPEGTTAMWFWLAWPVGGLICGIVAVLWDAFSKQD</sequence>
<reference evidence="5" key="1">
    <citation type="submission" date="2017-04" db="EMBL/GenBank/DDBJ databases">
        <title>Function of individual gut microbiota members based on whole genome sequencing of pure cultures obtained from chicken caecum.</title>
        <authorList>
            <person name="Medvecky M."/>
            <person name="Cejkova D."/>
            <person name="Polansky O."/>
            <person name="Karasova D."/>
            <person name="Kubasova T."/>
            <person name="Cizek A."/>
            <person name="Rychlik I."/>
        </authorList>
    </citation>
    <scope>NUCLEOTIDE SEQUENCE [LARGE SCALE GENOMIC DNA]</scope>
    <source>
        <strain evidence="5">An5</strain>
    </source>
</reference>
<keyword evidence="2" id="KW-0472">Membrane</keyword>
<dbReference type="PANTHER" id="PTHR46558:SF4">
    <property type="entry name" value="DNA-BIDING PHAGE PROTEIN"/>
    <property type="match status" value="1"/>
</dbReference>
<evidence type="ECO:0000259" key="3">
    <source>
        <dbReference type="PROSITE" id="PS50943"/>
    </source>
</evidence>
<gene>
    <name evidence="4" type="ORF">B5G02_00295</name>
</gene>
<dbReference type="Proteomes" id="UP000195781">
    <property type="component" value="Unassembled WGS sequence"/>
</dbReference>
<name>A0A1Y3Y687_9ACTN</name>
<keyword evidence="2" id="KW-0812">Transmembrane</keyword>